<feature type="compositionally biased region" description="Polar residues" evidence="1">
    <location>
        <begin position="183"/>
        <end position="195"/>
    </location>
</feature>
<evidence type="ECO:0000313" key="2">
    <source>
        <dbReference type="EMBL" id="CAE0402490.1"/>
    </source>
</evidence>
<proteinExistence type="predicted"/>
<organism evidence="2">
    <name type="scientific">Amphora coffeiformis</name>
    <dbReference type="NCBI Taxonomy" id="265554"/>
    <lineage>
        <taxon>Eukaryota</taxon>
        <taxon>Sar</taxon>
        <taxon>Stramenopiles</taxon>
        <taxon>Ochrophyta</taxon>
        <taxon>Bacillariophyta</taxon>
        <taxon>Bacillariophyceae</taxon>
        <taxon>Bacillariophycidae</taxon>
        <taxon>Thalassiophysales</taxon>
        <taxon>Catenulaceae</taxon>
        <taxon>Amphora</taxon>
    </lineage>
</organism>
<protein>
    <submittedName>
        <fullName evidence="2">Uncharacterized protein</fullName>
    </submittedName>
</protein>
<gene>
    <name evidence="2" type="ORF">ACOF00016_LOCUS773</name>
</gene>
<feature type="region of interest" description="Disordered" evidence="1">
    <location>
        <begin position="131"/>
        <end position="237"/>
    </location>
</feature>
<dbReference type="AlphaFoldDB" id="A0A7S3KZZ8"/>
<reference evidence="2" key="1">
    <citation type="submission" date="2021-01" db="EMBL/GenBank/DDBJ databases">
        <authorList>
            <person name="Corre E."/>
            <person name="Pelletier E."/>
            <person name="Niang G."/>
            <person name="Scheremetjew M."/>
            <person name="Finn R."/>
            <person name="Kale V."/>
            <person name="Holt S."/>
            <person name="Cochrane G."/>
            <person name="Meng A."/>
            <person name="Brown T."/>
            <person name="Cohen L."/>
        </authorList>
    </citation>
    <scope>NUCLEOTIDE SEQUENCE</scope>
    <source>
        <strain evidence="2">CCMP127</strain>
    </source>
</reference>
<feature type="compositionally biased region" description="Low complexity" evidence="1">
    <location>
        <begin position="225"/>
        <end position="237"/>
    </location>
</feature>
<accession>A0A7S3KZZ8</accession>
<sequence length="237" mass="24633">MGCASSTAYHTDPHTGQESKKKRLGGAYPGQRRPQHQPYTPPEEAFAGGNNTATQHFVAHGGGNALTLANPDGSAIPPASGGPAKEYIQVTLPDGVKAGDTIHVQSPSGKTNAIVIPSGFGPGSTFTVEFANETSASKPGASYGNNNDDDKNNYQQYNNSSNNNGNGMNPPPDQGPDDGFATGFNNPHWQPSATAVQEPEVHVSSYSSSGDGHYPSATATPVYTPQYSSPPSYPSGR</sequence>
<name>A0A7S3KZZ8_9STRA</name>
<dbReference type="EMBL" id="HBIM01000890">
    <property type="protein sequence ID" value="CAE0402490.1"/>
    <property type="molecule type" value="Transcribed_RNA"/>
</dbReference>
<evidence type="ECO:0000256" key="1">
    <source>
        <dbReference type="SAM" id="MobiDB-lite"/>
    </source>
</evidence>
<feature type="region of interest" description="Disordered" evidence="1">
    <location>
        <begin position="1"/>
        <end position="82"/>
    </location>
</feature>
<feature type="compositionally biased region" description="Low complexity" evidence="1">
    <location>
        <begin position="153"/>
        <end position="168"/>
    </location>
</feature>